<keyword evidence="3" id="KW-1185">Reference proteome</keyword>
<evidence type="ECO:0000313" key="3">
    <source>
        <dbReference type="Proteomes" id="UP000075902"/>
    </source>
</evidence>
<evidence type="ECO:0000256" key="1">
    <source>
        <dbReference type="SAM" id="SignalP"/>
    </source>
</evidence>
<dbReference type="EnsemblMetazoa" id="AMEC017902-RA">
    <property type="protein sequence ID" value="AMEC017902-PA"/>
    <property type="gene ID" value="AMEC017902"/>
</dbReference>
<reference evidence="2" key="2">
    <citation type="submission" date="2020-05" db="UniProtKB">
        <authorList>
            <consortium name="EnsemblMetazoa"/>
        </authorList>
    </citation>
    <scope>IDENTIFICATION</scope>
    <source>
        <strain evidence="2">CM1001059</strain>
    </source>
</reference>
<dbReference type="STRING" id="34690.A0A182UCH7"/>
<evidence type="ECO:0000313" key="2">
    <source>
        <dbReference type="EnsemblMetazoa" id="AMEC017902-PA"/>
    </source>
</evidence>
<organism evidence="2 3">
    <name type="scientific">Anopheles melas</name>
    <dbReference type="NCBI Taxonomy" id="34690"/>
    <lineage>
        <taxon>Eukaryota</taxon>
        <taxon>Metazoa</taxon>
        <taxon>Ecdysozoa</taxon>
        <taxon>Arthropoda</taxon>
        <taxon>Hexapoda</taxon>
        <taxon>Insecta</taxon>
        <taxon>Pterygota</taxon>
        <taxon>Neoptera</taxon>
        <taxon>Endopterygota</taxon>
        <taxon>Diptera</taxon>
        <taxon>Nematocera</taxon>
        <taxon>Culicoidea</taxon>
        <taxon>Culicidae</taxon>
        <taxon>Anophelinae</taxon>
        <taxon>Anopheles</taxon>
    </lineage>
</organism>
<dbReference type="VEuPathDB" id="VectorBase:AMEC017902"/>
<protein>
    <submittedName>
        <fullName evidence="2">Uncharacterized protein</fullName>
    </submittedName>
</protein>
<accession>A0A182UCH7</accession>
<proteinExistence type="predicted"/>
<reference evidence="3" key="1">
    <citation type="submission" date="2014-01" db="EMBL/GenBank/DDBJ databases">
        <title>The Genome Sequence of Anopheles melas CM1001059_A (V2).</title>
        <authorList>
            <consortium name="The Broad Institute Genomics Platform"/>
            <person name="Neafsey D.E."/>
            <person name="Besansky N."/>
            <person name="Howell P."/>
            <person name="Walton C."/>
            <person name="Young S.K."/>
            <person name="Zeng Q."/>
            <person name="Gargeya S."/>
            <person name="Fitzgerald M."/>
            <person name="Haas B."/>
            <person name="Abouelleil A."/>
            <person name="Allen A.W."/>
            <person name="Alvarado L."/>
            <person name="Arachchi H.M."/>
            <person name="Berlin A.M."/>
            <person name="Chapman S.B."/>
            <person name="Gainer-Dewar J."/>
            <person name="Goldberg J."/>
            <person name="Griggs A."/>
            <person name="Gujja S."/>
            <person name="Hansen M."/>
            <person name="Howarth C."/>
            <person name="Imamovic A."/>
            <person name="Ireland A."/>
            <person name="Larimer J."/>
            <person name="McCowan C."/>
            <person name="Murphy C."/>
            <person name="Pearson M."/>
            <person name="Poon T.W."/>
            <person name="Priest M."/>
            <person name="Roberts A."/>
            <person name="Saif S."/>
            <person name="Shea T."/>
            <person name="Sisk P."/>
            <person name="Sykes S."/>
            <person name="Wortman J."/>
            <person name="Nusbaum C."/>
            <person name="Birren B."/>
        </authorList>
    </citation>
    <scope>NUCLEOTIDE SEQUENCE [LARGE SCALE GENOMIC DNA]</scope>
    <source>
        <strain evidence="3">CM1001059</strain>
    </source>
</reference>
<sequence>MTTFRYVWLACLGAFIIIISTATAARRPTTVVSDVCSTSFTDGPFETRDAYRRRLVRYLTFGGILQAIAEKTNLPRDRLVAGGASQFQDQHSGLGRTVHAAHIIRVGTIDKRLGTQDSALHTALTNYIGHTQNVLRAANAWHGVGGEIDRFQSNNLDALGRIDFNAPFDRDQRIAVEQLIEGFRDVISAYVRDGTHEESDRQILDEDKMIVNCMLPLMLFEEGKAGYDLVTSGDFVAHFGRTSRKR</sequence>
<feature type="signal peptide" evidence="1">
    <location>
        <begin position="1"/>
        <end position="24"/>
    </location>
</feature>
<keyword evidence="1" id="KW-0732">Signal</keyword>
<dbReference type="AlphaFoldDB" id="A0A182UCH7"/>
<feature type="chain" id="PRO_5008138057" evidence="1">
    <location>
        <begin position="25"/>
        <end position="246"/>
    </location>
</feature>
<dbReference type="Proteomes" id="UP000075902">
    <property type="component" value="Unassembled WGS sequence"/>
</dbReference>
<name>A0A182UCH7_9DIPT</name>